<evidence type="ECO:0000256" key="1">
    <source>
        <dbReference type="SAM" id="MobiDB-lite"/>
    </source>
</evidence>
<evidence type="ECO:0000313" key="3">
    <source>
        <dbReference type="Proteomes" id="UP000307956"/>
    </source>
</evidence>
<accession>A0A4S4AAK2</accession>
<dbReference type="OrthoDB" id="5288620at2"/>
<dbReference type="EMBL" id="SSOD01000022">
    <property type="protein sequence ID" value="THF55937.1"/>
    <property type="molecule type" value="Genomic_DNA"/>
</dbReference>
<sequence>MHGLTHRKSGIGSHHSARMQNDEWLTPPHVLSRLGRFDLDPCAPVLARRPWNTADRHFTIEDNGHFHHADGSRAKANSGAPSVLIAYGQRDTEILSACGLDGHFIRLARQRQPADRQDLFAEAV</sequence>
<gene>
    <name evidence="2" type="ORF">E6O51_20335</name>
</gene>
<keyword evidence="3" id="KW-1185">Reference proteome</keyword>
<protein>
    <submittedName>
        <fullName evidence="2">Uncharacterized protein</fullName>
    </submittedName>
</protein>
<dbReference type="AlphaFoldDB" id="A0A4S4AAK2"/>
<evidence type="ECO:0000313" key="2">
    <source>
        <dbReference type="EMBL" id="THF55937.1"/>
    </source>
</evidence>
<comment type="caution">
    <text evidence="2">The sequence shown here is derived from an EMBL/GenBank/DDBJ whole genome shotgun (WGS) entry which is preliminary data.</text>
</comment>
<dbReference type="Proteomes" id="UP000307956">
    <property type="component" value="Unassembled WGS sequence"/>
</dbReference>
<organism evidence="2 3">
    <name type="scientific">Pseudothauera rhizosphaerae</name>
    <dbReference type="NCBI Taxonomy" id="2565932"/>
    <lineage>
        <taxon>Bacteria</taxon>
        <taxon>Pseudomonadati</taxon>
        <taxon>Pseudomonadota</taxon>
        <taxon>Betaproteobacteria</taxon>
        <taxon>Rhodocyclales</taxon>
        <taxon>Zoogloeaceae</taxon>
        <taxon>Pseudothauera</taxon>
    </lineage>
</organism>
<reference evidence="2 3" key="1">
    <citation type="submission" date="2019-04" db="EMBL/GenBank/DDBJ databases">
        <title>Azoarcus rhizosphaerae sp. nov. isolated from rhizosphere of Ficus religiosa.</title>
        <authorList>
            <person name="Lin S.-Y."/>
            <person name="Hameed A."/>
            <person name="Hsu Y.-H."/>
            <person name="Young C.-C."/>
        </authorList>
    </citation>
    <scope>NUCLEOTIDE SEQUENCE [LARGE SCALE GENOMIC DNA]</scope>
    <source>
        <strain evidence="2 3">CC-YHH848</strain>
    </source>
</reference>
<feature type="region of interest" description="Disordered" evidence="1">
    <location>
        <begin position="1"/>
        <end position="20"/>
    </location>
</feature>
<proteinExistence type="predicted"/>
<dbReference type="RefSeq" id="WP_136386853.1">
    <property type="nucleotide sequence ID" value="NZ_SSOD01000022.1"/>
</dbReference>
<name>A0A4S4AAK2_9RHOO</name>